<dbReference type="OrthoDB" id="9806724at2"/>
<dbReference type="InterPro" id="IPR005025">
    <property type="entry name" value="FMN_Rdtase-like_dom"/>
</dbReference>
<dbReference type="InterPro" id="IPR050712">
    <property type="entry name" value="NAD(P)H-dep_reductase"/>
</dbReference>
<dbReference type="PANTHER" id="PTHR30543:SF21">
    <property type="entry name" value="NAD(P)H-DEPENDENT FMN REDUCTASE LOT6"/>
    <property type="match status" value="1"/>
</dbReference>
<sequence length="179" mass="19653">MKIGILVGSLRKNSWNKKLAKEVASLIKEETYFIDLADMPFYNQDLDLGEVHPAYTRLREDVKACDAFIFVTPEYNRSLAPVLKNAIDIASRGPEGNLWKGKPAAVFSSTIGTMGGVSSNLALKQSFACVGLIAMAQPEVYLSKINELMDKEGKLIPATRDFVQTACDSFVDFAGKIIV</sequence>
<dbReference type="Proteomes" id="UP000029579">
    <property type="component" value="Unassembled WGS sequence"/>
</dbReference>
<dbReference type="InterPro" id="IPR029039">
    <property type="entry name" value="Flavoprotein-like_sf"/>
</dbReference>
<organism evidence="2 3">
    <name type="scientific">Anaerococcus lactolyticus S7-1-13</name>
    <dbReference type="NCBI Taxonomy" id="1284686"/>
    <lineage>
        <taxon>Bacteria</taxon>
        <taxon>Bacillati</taxon>
        <taxon>Bacillota</taxon>
        <taxon>Tissierellia</taxon>
        <taxon>Tissierellales</taxon>
        <taxon>Peptoniphilaceae</taxon>
        <taxon>Anaerococcus</taxon>
    </lineage>
</organism>
<name>A0A095X459_9FIRM</name>
<protein>
    <submittedName>
        <fullName evidence="2">NAD(P)H dehydrogenase</fullName>
    </submittedName>
</protein>
<evidence type="ECO:0000259" key="1">
    <source>
        <dbReference type="Pfam" id="PF03358"/>
    </source>
</evidence>
<dbReference type="Pfam" id="PF03358">
    <property type="entry name" value="FMN_red"/>
    <property type="match status" value="1"/>
</dbReference>
<reference evidence="2 3" key="1">
    <citation type="submission" date="2014-07" db="EMBL/GenBank/DDBJ databases">
        <authorList>
            <person name="McCorrison J."/>
            <person name="Sanka R."/>
            <person name="Torralba M."/>
            <person name="Gillis M."/>
            <person name="Haft D.H."/>
            <person name="Methe B."/>
            <person name="Sutton G."/>
            <person name="Nelson K.E."/>
        </authorList>
    </citation>
    <scope>NUCLEOTIDE SEQUENCE [LARGE SCALE GENOMIC DNA]</scope>
    <source>
        <strain evidence="2 3">S7-1-13</strain>
    </source>
</reference>
<dbReference type="GO" id="GO:0016491">
    <property type="term" value="F:oxidoreductase activity"/>
    <property type="evidence" value="ECO:0007669"/>
    <property type="project" value="InterPro"/>
</dbReference>
<dbReference type="eggNOG" id="COG0431">
    <property type="taxonomic scope" value="Bacteria"/>
</dbReference>
<dbReference type="RefSeq" id="WP_037326648.1">
    <property type="nucleotide sequence ID" value="NZ_JRMW01000024.1"/>
</dbReference>
<dbReference type="PANTHER" id="PTHR30543">
    <property type="entry name" value="CHROMATE REDUCTASE"/>
    <property type="match status" value="1"/>
</dbReference>
<accession>A0A095X459</accession>
<dbReference type="GO" id="GO:0005829">
    <property type="term" value="C:cytosol"/>
    <property type="evidence" value="ECO:0007669"/>
    <property type="project" value="TreeGrafter"/>
</dbReference>
<comment type="caution">
    <text evidence="2">The sequence shown here is derived from an EMBL/GenBank/DDBJ whole genome shotgun (WGS) entry which is preliminary data.</text>
</comment>
<evidence type="ECO:0000313" key="3">
    <source>
        <dbReference type="Proteomes" id="UP000029579"/>
    </source>
</evidence>
<dbReference type="GO" id="GO:0010181">
    <property type="term" value="F:FMN binding"/>
    <property type="evidence" value="ECO:0007669"/>
    <property type="project" value="TreeGrafter"/>
</dbReference>
<dbReference type="EMBL" id="JRMW01000024">
    <property type="protein sequence ID" value="KGF04870.1"/>
    <property type="molecule type" value="Genomic_DNA"/>
</dbReference>
<dbReference type="Gene3D" id="3.40.50.360">
    <property type="match status" value="1"/>
</dbReference>
<dbReference type="SUPFAM" id="SSF52218">
    <property type="entry name" value="Flavoproteins"/>
    <property type="match status" value="1"/>
</dbReference>
<gene>
    <name evidence="2" type="ORF">HMPREF1630_02290</name>
</gene>
<feature type="domain" description="NADPH-dependent FMN reductase-like" evidence="1">
    <location>
        <begin position="1"/>
        <end position="145"/>
    </location>
</feature>
<proteinExistence type="predicted"/>
<dbReference type="AlphaFoldDB" id="A0A095X459"/>
<evidence type="ECO:0000313" key="2">
    <source>
        <dbReference type="EMBL" id="KGF04870.1"/>
    </source>
</evidence>